<organism evidence="3 4">
    <name type="scientific">Arenibacterium halophilum</name>
    <dbReference type="NCBI Taxonomy" id="2583821"/>
    <lineage>
        <taxon>Bacteria</taxon>
        <taxon>Pseudomonadati</taxon>
        <taxon>Pseudomonadota</taxon>
        <taxon>Alphaproteobacteria</taxon>
        <taxon>Rhodobacterales</taxon>
        <taxon>Paracoccaceae</taxon>
        <taxon>Arenibacterium</taxon>
    </lineage>
</organism>
<dbReference type="SFLD" id="SFLDG00358">
    <property type="entry name" value="Main_(cytGST)"/>
    <property type="match status" value="1"/>
</dbReference>
<dbReference type="SFLD" id="SFLDS00019">
    <property type="entry name" value="Glutathione_Transferase_(cytos"/>
    <property type="match status" value="1"/>
</dbReference>
<reference evidence="3 4" key="1">
    <citation type="submission" date="2019-05" db="EMBL/GenBank/DDBJ databases">
        <title>Marivita sp. nov. isolated from sea sediment.</title>
        <authorList>
            <person name="Kim W."/>
        </authorList>
    </citation>
    <scope>NUCLEOTIDE SEQUENCE [LARGE SCALE GENOMIC DNA]</scope>
    <source>
        <strain evidence="3 4">CAU 1492</strain>
    </source>
</reference>
<dbReference type="Pfam" id="PF13410">
    <property type="entry name" value="GST_C_2"/>
    <property type="match status" value="1"/>
</dbReference>
<name>A0ABY2XBG4_9RHOB</name>
<dbReference type="InterPro" id="IPR010987">
    <property type="entry name" value="Glutathione-S-Trfase_C-like"/>
</dbReference>
<comment type="caution">
    <text evidence="3">The sequence shown here is derived from an EMBL/GenBank/DDBJ whole genome shotgun (WGS) entry which is preliminary data.</text>
</comment>
<dbReference type="PANTHER" id="PTHR44051:SF8">
    <property type="entry name" value="GLUTATHIONE S-TRANSFERASE GSTA"/>
    <property type="match status" value="1"/>
</dbReference>
<dbReference type="Gene3D" id="1.20.1050.10">
    <property type="match status" value="1"/>
</dbReference>
<evidence type="ECO:0000313" key="3">
    <source>
        <dbReference type="EMBL" id="TMV13707.1"/>
    </source>
</evidence>
<protein>
    <submittedName>
        <fullName evidence="3">Glutathione S-transferase family protein</fullName>
    </submittedName>
</protein>
<evidence type="ECO:0000259" key="2">
    <source>
        <dbReference type="PROSITE" id="PS50405"/>
    </source>
</evidence>
<feature type="domain" description="GST N-terminal" evidence="1">
    <location>
        <begin position="8"/>
        <end position="87"/>
    </location>
</feature>
<dbReference type="SUPFAM" id="SSF47616">
    <property type="entry name" value="GST C-terminal domain-like"/>
    <property type="match status" value="1"/>
</dbReference>
<gene>
    <name evidence="3" type="ORF">FGK64_08220</name>
</gene>
<accession>A0ABY2XBG4</accession>
<dbReference type="PROSITE" id="PS50405">
    <property type="entry name" value="GST_CTER"/>
    <property type="match status" value="1"/>
</dbReference>
<sequence length="216" mass="24149">MMPTLTAFKDSPDKGAGLARDMRVRWALEEVGQPYDVRLVTSQQMKNPAHLARQPFGQIPAYEDGDVAMFESGAIVLHIAEHHPVLLPRDSVQRARALSWLFAALSTVEPPILERETVRFFETDKPWQAERFDMVDARIRARLDQLAAALGDADWFAGAFSAADIVMVHAIRRLDGAGILEGYPRLGAYIARAETQPAYQRAFAAQYQVFQDAHLS</sequence>
<dbReference type="InterPro" id="IPR004045">
    <property type="entry name" value="Glutathione_S-Trfase_N"/>
</dbReference>
<dbReference type="PANTHER" id="PTHR44051">
    <property type="entry name" value="GLUTATHIONE S-TRANSFERASE-RELATED"/>
    <property type="match status" value="1"/>
</dbReference>
<evidence type="ECO:0000313" key="4">
    <source>
        <dbReference type="Proteomes" id="UP001191082"/>
    </source>
</evidence>
<dbReference type="PROSITE" id="PS50404">
    <property type="entry name" value="GST_NTER"/>
    <property type="match status" value="1"/>
</dbReference>
<dbReference type="InterPro" id="IPR036249">
    <property type="entry name" value="Thioredoxin-like_sf"/>
</dbReference>
<feature type="domain" description="GST C-terminal" evidence="2">
    <location>
        <begin position="90"/>
        <end position="215"/>
    </location>
</feature>
<dbReference type="Gene3D" id="3.40.30.10">
    <property type="entry name" value="Glutaredoxin"/>
    <property type="match status" value="1"/>
</dbReference>
<proteinExistence type="predicted"/>
<keyword evidence="4" id="KW-1185">Reference proteome</keyword>
<evidence type="ECO:0000259" key="1">
    <source>
        <dbReference type="PROSITE" id="PS50404"/>
    </source>
</evidence>
<dbReference type="SUPFAM" id="SSF52833">
    <property type="entry name" value="Thioredoxin-like"/>
    <property type="match status" value="1"/>
</dbReference>
<dbReference type="CDD" id="cd03207">
    <property type="entry name" value="GST_C_8"/>
    <property type="match status" value="1"/>
</dbReference>
<dbReference type="Proteomes" id="UP001191082">
    <property type="component" value="Unassembled WGS sequence"/>
</dbReference>
<dbReference type="EMBL" id="VCPC01000002">
    <property type="protein sequence ID" value="TMV13707.1"/>
    <property type="molecule type" value="Genomic_DNA"/>
</dbReference>
<dbReference type="InterPro" id="IPR036282">
    <property type="entry name" value="Glutathione-S-Trfase_C_sf"/>
</dbReference>
<dbReference type="InterPro" id="IPR040079">
    <property type="entry name" value="Glutathione_S-Trfase"/>
</dbReference>
<dbReference type="Pfam" id="PF13417">
    <property type="entry name" value="GST_N_3"/>
    <property type="match status" value="1"/>
</dbReference>
<dbReference type="CDD" id="cd03046">
    <property type="entry name" value="GST_N_GTT1_like"/>
    <property type="match status" value="1"/>
</dbReference>